<dbReference type="AlphaFoldDB" id="A0A8F5BS35"/>
<sequence>MKSTPFFYPEAIVLAYLYDNEGIATYDLYKKVNAEFPMSTATFYDAKKFLIQEGFVKERQERGEKRLYLTEKGKLFAISLKTAIETYKQIKKR</sequence>
<dbReference type="InterPro" id="IPR036390">
    <property type="entry name" value="WH_DNA-bd_sf"/>
</dbReference>
<dbReference type="EMBL" id="CP077717">
    <property type="protein sequence ID" value="QXJ30278.1"/>
    <property type="molecule type" value="Genomic_DNA"/>
</dbReference>
<dbReference type="InterPro" id="IPR054020">
    <property type="entry name" value="WHD_F93"/>
</dbReference>
<protein>
    <submittedName>
        <fullName evidence="2">Transcriptional regulator, wHTH</fullName>
    </submittedName>
</protein>
<feature type="domain" description="F93 winged-helix" evidence="1">
    <location>
        <begin position="12"/>
        <end position="73"/>
    </location>
</feature>
<gene>
    <name evidence="2" type="ORF">J5U23_03175</name>
</gene>
<dbReference type="SMR" id="A0A8F5BS35"/>
<name>A0A8F5BS35_SACSH</name>
<dbReference type="Pfam" id="PF22194">
    <property type="entry name" value="WHD_F93"/>
    <property type="match status" value="1"/>
</dbReference>
<evidence type="ECO:0000313" key="3">
    <source>
        <dbReference type="Proteomes" id="UP000694018"/>
    </source>
</evidence>
<dbReference type="InterPro" id="IPR036388">
    <property type="entry name" value="WH-like_DNA-bd_sf"/>
</dbReference>
<reference evidence="2" key="1">
    <citation type="journal article" date="2021" name="Environ. Microbiol.">
        <title>New insights into the diversity and evolution of the archaeal mobilome from three complete genomes of Saccharolobus shibatae.</title>
        <authorList>
            <person name="Medvedeva S."/>
            <person name="Brandt D."/>
            <person name="Cvirkaite-Krupovic V."/>
            <person name="Liu Y."/>
            <person name="Severinov K."/>
            <person name="Ishino S."/>
            <person name="Ishino Y."/>
            <person name="Prangishvili D."/>
            <person name="Kalinowski J."/>
            <person name="Krupovic M."/>
        </authorList>
    </citation>
    <scope>NUCLEOTIDE SEQUENCE</scope>
    <source>
        <strain evidence="2">B12</strain>
    </source>
</reference>
<dbReference type="SUPFAM" id="SSF46785">
    <property type="entry name" value="Winged helix' DNA-binding domain"/>
    <property type="match status" value="1"/>
</dbReference>
<dbReference type="RefSeq" id="WP_015979195.1">
    <property type="nucleotide sequence ID" value="NZ_CP077717.1"/>
</dbReference>
<accession>A0A8F5BS35</accession>
<dbReference type="Proteomes" id="UP000694018">
    <property type="component" value="Chromosome"/>
</dbReference>
<organism evidence="2 3">
    <name type="scientific">Saccharolobus shibatae (strain ATCC 51178 / DSM 5389 / JCM 8931 / NBRC 15437 / B12)</name>
    <name type="common">Sulfolobus shibatae</name>
    <dbReference type="NCBI Taxonomy" id="523848"/>
    <lineage>
        <taxon>Archaea</taxon>
        <taxon>Thermoproteota</taxon>
        <taxon>Thermoprotei</taxon>
        <taxon>Sulfolobales</taxon>
        <taxon>Sulfolobaceae</taxon>
        <taxon>Saccharolobus</taxon>
    </lineage>
</organism>
<evidence type="ECO:0000313" key="2">
    <source>
        <dbReference type="EMBL" id="QXJ30278.1"/>
    </source>
</evidence>
<evidence type="ECO:0000259" key="1">
    <source>
        <dbReference type="Pfam" id="PF22194"/>
    </source>
</evidence>
<dbReference type="GeneID" id="65564652"/>
<dbReference type="Gene3D" id="1.10.10.10">
    <property type="entry name" value="Winged helix-like DNA-binding domain superfamily/Winged helix DNA-binding domain"/>
    <property type="match status" value="1"/>
</dbReference>
<proteinExistence type="predicted"/>
<dbReference type="OrthoDB" id="378566at2157"/>
<dbReference type="KEGG" id="sshi:J5U23_03175"/>